<accession>A0AAC8TEQ2</accession>
<sequence length="55" mass="5744">MDGLAAGAAEAPERRALGNGAATVEARGRGMLDWLGDRHRSGPLRTACPLRWTGA</sequence>
<dbReference type="Proteomes" id="UP000035579">
    <property type="component" value="Chromosome"/>
</dbReference>
<proteinExistence type="predicted"/>
<dbReference type="EMBL" id="CP011509">
    <property type="protein sequence ID" value="AKJ01786.1"/>
    <property type="molecule type" value="Genomic_DNA"/>
</dbReference>
<evidence type="ECO:0000313" key="1">
    <source>
        <dbReference type="EMBL" id="AKJ01786.1"/>
    </source>
</evidence>
<gene>
    <name evidence="1" type="ORF">AA314_03412</name>
</gene>
<evidence type="ECO:0000313" key="2">
    <source>
        <dbReference type="Proteomes" id="UP000035579"/>
    </source>
</evidence>
<reference evidence="1 2" key="1">
    <citation type="submission" date="2015-05" db="EMBL/GenBank/DDBJ databases">
        <title>Genome assembly of Archangium gephyra DSM 2261.</title>
        <authorList>
            <person name="Sharma G."/>
            <person name="Subramanian S."/>
        </authorList>
    </citation>
    <scope>NUCLEOTIDE SEQUENCE [LARGE SCALE GENOMIC DNA]</scope>
    <source>
        <strain evidence="1 2">DSM 2261</strain>
    </source>
</reference>
<dbReference type="KEGG" id="age:AA314_03412"/>
<protein>
    <submittedName>
        <fullName evidence="1">Uncharacterized protein</fullName>
    </submittedName>
</protein>
<name>A0AAC8TEQ2_9BACT</name>
<organism evidence="1 2">
    <name type="scientific">Archangium gephyra</name>
    <dbReference type="NCBI Taxonomy" id="48"/>
    <lineage>
        <taxon>Bacteria</taxon>
        <taxon>Pseudomonadati</taxon>
        <taxon>Myxococcota</taxon>
        <taxon>Myxococcia</taxon>
        <taxon>Myxococcales</taxon>
        <taxon>Cystobacterineae</taxon>
        <taxon>Archangiaceae</taxon>
        <taxon>Archangium</taxon>
    </lineage>
</organism>
<dbReference type="AlphaFoldDB" id="A0AAC8TEQ2"/>